<dbReference type="PANTHER" id="PTHR13080">
    <property type="entry name" value="ATP SYNTHASE F CHAIN, MITOCHONDRIAL-RELATED"/>
    <property type="match status" value="1"/>
</dbReference>
<dbReference type="PANTHER" id="PTHR13080:SF16">
    <property type="entry name" value="ATP SYNTHASE SUBUNIT F, MITOCHONDRIAL"/>
    <property type="match status" value="1"/>
</dbReference>
<evidence type="ECO:0000256" key="17">
    <source>
        <dbReference type="ARBA" id="ARBA00064647"/>
    </source>
</evidence>
<evidence type="ECO:0000256" key="6">
    <source>
        <dbReference type="ARBA" id="ARBA00022692"/>
    </source>
</evidence>
<evidence type="ECO:0000256" key="12">
    <source>
        <dbReference type="ARBA" id="ARBA00023128"/>
    </source>
</evidence>
<evidence type="ECO:0000256" key="10">
    <source>
        <dbReference type="ARBA" id="ARBA00022990"/>
    </source>
</evidence>
<evidence type="ECO:0000256" key="5">
    <source>
        <dbReference type="ARBA" id="ARBA00022553"/>
    </source>
</evidence>
<evidence type="ECO:0000256" key="1">
    <source>
        <dbReference type="ARBA" id="ARBA00004434"/>
    </source>
</evidence>
<protein>
    <recommendedName>
        <fullName evidence="18">ATP synthase F(0) complex subunit f, mitochondrial</fullName>
    </recommendedName>
    <alternativeName>
        <fullName evidence="15">ATP synthase membrane subunit f</fullName>
    </alternativeName>
</protein>
<reference evidence="20 21" key="1">
    <citation type="journal article" date="2023" name="bioRxiv">
        <title>Conserved and derived expression patterns and positive selection on dental genes reveal complex evolutionary context of ever-growing rodent molars.</title>
        <authorList>
            <person name="Calamari Z.T."/>
            <person name="Song A."/>
            <person name="Cohen E."/>
            <person name="Akter M."/>
            <person name="Roy R.D."/>
            <person name="Hallikas O."/>
            <person name="Christensen M.M."/>
            <person name="Li P."/>
            <person name="Marangoni P."/>
            <person name="Jernvall J."/>
            <person name="Klein O.D."/>
        </authorList>
    </citation>
    <scope>NUCLEOTIDE SEQUENCE [LARGE SCALE GENOMIC DNA]</scope>
    <source>
        <strain evidence="20">V071</strain>
    </source>
</reference>
<proteinExistence type="inferred from homology"/>
<sequence>MAGSFTVNGCDGLGTRCIREGCSEAIAYVAAPRYERENSQRHLEESRTDRESRLNTASRLGQDYLGRGQGFFLCSPGCPGTHSVDQAGLEHGKIRLRLPQSAGIKGSYGMSSPDPAKENARYPKADLSPEIKKICKAVAADPNSVASEECGEGSTRARLSDIRRHLQIRSQRKKLTNIDKGPEKTFGDPLEQRQEVISMFSVTVNRPTGCEMVSLVPLKEKKLMEVKLGELPSWISMRDFTRSGIVGAFQRGYDRNYKCFNRQEYQQLFRLTILPRSTSLIFFLNKLQAKDGGTTLLTDKVWNPDSDSPTGRDRDCDPKVVHFSLQVAFGDSALPQQQKPKQQKGTTVPKDDFVP</sequence>
<evidence type="ECO:0000256" key="15">
    <source>
        <dbReference type="ARBA" id="ARBA00032201"/>
    </source>
</evidence>
<evidence type="ECO:0000256" key="18">
    <source>
        <dbReference type="ARBA" id="ARBA00070733"/>
    </source>
</evidence>
<keyword evidence="7" id="KW-0375">Hydrogen ion transport</keyword>
<feature type="compositionally biased region" description="Basic and acidic residues" evidence="19">
    <location>
        <begin position="36"/>
        <end position="53"/>
    </location>
</feature>
<keyword evidence="9" id="KW-1133">Transmembrane helix</keyword>
<evidence type="ECO:0000313" key="21">
    <source>
        <dbReference type="Proteomes" id="UP001488838"/>
    </source>
</evidence>
<dbReference type="Proteomes" id="UP001488838">
    <property type="component" value="Unassembled WGS sequence"/>
</dbReference>
<keyword evidence="21" id="KW-1185">Reference proteome</keyword>
<dbReference type="GO" id="GO:0045259">
    <property type="term" value="C:proton-transporting ATP synthase complex"/>
    <property type="evidence" value="ECO:0007669"/>
    <property type="project" value="UniProtKB-KW"/>
</dbReference>
<evidence type="ECO:0000256" key="4">
    <source>
        <dbReference type="ARBA" id="ARBA00022547"/>
    </source>
</evidence>
<dbReference type="GO" id="GO:0042776">
    <property type="term" value="P:proton motive force-driven mitochondrial ATP synthesis"/>
    <property type="evidence" value="ECO:0007669"/>
    <property type="project" value="TreeGrafter"/>
</dbReference>
<evidence type="ECO:0000256" key="13">
    <source>
        <dbReference type="ARBA" id="ARBA00023136"/>
    </source>
</evidence>
<keyword evidence="13" id="KW-0472">Membrane</keyword>
<comment type="caution">
    <text evidence="20">The sequence shown here is derived from an EMBL/GenBank/DDBJ whole genome shotgun (WGS) entry which is preliminary data.</text>
</comment>
<keyword evidence="3" id="KW-0813">Transport</keyword>
<dbReference type="InterPro" id="IPR019344">
    <property type="entry name" value="F1F0-ATPsyn_F_prd"/>
</dbReference>
<keyword evidence="14" id="KW-0066">ATP synthesis</keyword>
<feature type="compositionally biased region" description="Low complexity" evidence="19">
    <location>
        <begin position="335"/>
        <end position="344"/>
    </location>
</feature>
<dbReference type="Pfam" id="PF10206">
    <property type="entry name" value="WRW"/>
    <property type="match status" value="1"/>
</dbReference>
<keyword evidence="6" id="KW-0812">Transmembrane</keyword>
<comment type="similarity">
    <text evidence="2">Belongs to the ATPase F chain family.</text>
</comment>
<gene>
    <name evidence="20" type="ORF">U0070_023287</name>
</gene>
<accession>A0AAW0IDN7</accession>
<keyword evidence="10" id="KW-0007">Acetylation</keyword>
<dbReference type="GO" id="GO:0046933">
    <property type="term" value="F:proton-transporting ATP synthase activity, rotational mechanism"/>
    <property type="evidence" value="ECO:0007669"/>
    <property type="project" value="TreeGrafter"/>
</dbReference>
<comment type="subunit">
    <text evidence="17">Component of the ATP synthase complex composed at least of ATP5F1A/subunit alpha, ATP5F1B/subunit beta, ATP5MC1/subunit c (homooctomer), MT-ATP6/subunit a, MT-ATP8/subunit 8, ATP5ME/subunit e, ATP5MF/subunit f, ATP5MG/subunit g, ATP5MK/subunit k, ATP5MJ/subunit j, ATP5F1C/subunit gamma, ATP5F1D/subunit delta, ATP5F1E/subunit epsilon, ATP5PF/subunit F6, ATP5PB/subunit b, ATP5PD/subunit d, ATP5PO/subunit OSCP. ATP synthase complex consists of a soluble F(1) head domain (subunits alpha(3) and beta(3)) - the catalytic core - and a membrane F(0) domain - the membrane proton channel (subunits c, a, 8, e, f, g, k and j). These two domains are linked by a central stalk (subunits gamma, delta, and epsilon) rotating inside the F1 region and a stationary peripheral stalk (subunits F6, b, d, and OSCP).</text>
</comment>
<keyword evidence="12" id="KW-0496">Mitochondrion</keyword>
<keyword evidence="11" id="KW-0406">Ion transport</keyword>
<keyword evidence="8" id="KW-0999">Mitochondrion inner membrane</keyword>
<evidence type="ECO:0000256" key="19">
    <source>
        <dbReference type="SAM" id="MobiDB-lite"/>
    </source>
</evidence>
<dbReference type="GO" id="GO:0005743">
    <property type="term" value="C:mitochondrial inner membrane"/>
    <property type="evidence" value="ECO:0007669"/>
    <property type="project" value="UniProtKB-SubCell"/>
</dbReference>
<keyword evidence="4" id="KW-0138">CF(0)</keyword>
<evidence type="ECO:0000256" key="8">
    <source>
        <dbReference type="ARBA" id="ARBA00022792"/>
    </source>
</evidence>
<comment type="subcellular location">
    <subcellularLocation>
        <location evidence="1">Mitochondrion inner membrane</location>
        <topology evidence="1">Single-pass membrane protein</topology>
    </subcellularLocation>
</comment>
<feature type="region of interest" description="Disordered" evidence="19">
    <location>
        <begin position="331"/>
        <end position="355"/>
    </location>
</feature>
<comment type="function">
    <text evidence="16">Subunit f, of the mitochondrial membrane ATP synthase complex (F(1)F(0) ATP synthase or Complex V) that produces ATP from ADP in the presence of a proton gradient across the membrane which is generated by electron transport complexes of the respiratory chain. ATP synthase complex consist of a soluble F(1) head domain - the catalytic core - and a membrane F(1) domain - the membrane proton channel. These two domains are linked by a central stalk rotating inside the F(1) region and a stationary peripheral stalk. During catalysis, ATP synthesis in the catalytic domain of F(1) is coupled via a rotary mechanism of the central stalk subunits to proton translocation. In vivo, can only synthesize ATP although its ATP hydrolase activity can be activated artificially in vitro. Part of the complex F(0) domain.</text>
</comment>
<dbReference type="AlphaFoldDB" id="A0AAW0IDN7"/>
<keyword evidence="5" id="KW-0597">Phosphoprotein</keyword>
<feature type="region of interest" description="Disordered" evidence="19">
    <location>
        <begin position="36"/>
        <end position="55"/>
    </location>
</feature>
<evidence type="ECO:0000256" key="14">
    <source>
        <dbReference type="ARBA" id="ARBA00023310"/>
    </source>
</evidence>
<evidence type="ECO:0000256" key="11">
    <source>
        <dbReference type="ARBA" id="ARBA00023065"/>
    </source>
</evidence>
<evidence type="ECO:0000256" key="16">
    <source>
        <dbReference type="ARBA" id="ARBA00054012"/>
    </source>
</evidence>
<dbReference type="EMBL" id="JBBHLL010000153">
    <property type="protein sequence ID" value="KAK7812377.1"/>
    <property type="molecule type" value="Genomic_DNA"/>
</dbReference>
<organism evidence="20 21">
    <name type="scientific">Myodes glareolus</name>
    <name type="common">Bank vole</name>
    <name type="synonym">Clethrionomys glareolus</name>
    <dbReference type="NCBI Taxonomy" id="447135"/>
    <lineage>
        <taxon>Eukaryota</taxon>
        <taxon>Metazoa</taxon>
        <taxon>Chordata</taxon>
        <taxon>Craniata</taxon>
        <taxon>Vertebrata</taxon>
        <taxon>Euteleostomi</taxon>
        <taxon>Mammalia</taxon>
        <taxon>Eutheria</taxon>
        <taxon>Euarchontoglires</taxon>
        <taxon>Glires</taxon>
        <taxon>Rodentia</taxon>
        <taxon>Myomorpha</taxon>
        <taxon>Muroidea</taxon>
        <taxon>Cricetidae</taxon>
        <taxon>Arvicolinae</taxon>
        <taxon>Myodes</taxon>
    </lineage>
</organism>
<evidence type="ECO:0000313" key="20">
    <source>
        <dbReference type="EMBL" id="KAK7812377.1"/>
    </source>
</evidence>
<evidence type="ECO:0000256" key="7">
    <source>
        <dbReference type="ARBA" id="ARBA00022781"/>
    </source>
</evidence>
<evidence type="ECO:0000256" key="9">
    <source>
        <dbReference type="ARBA" id="ARBA00022989"/>
    </source>
</evidence>
<evidence type="ECO:0000256" key="3">
    <source>
        <dbReference type="ARBA" id="ARBA00022448"/>
    </source>
</evidence>
<evidence type="ECO:0000256" key="2">
    <source>
        <dbReference type="ARBA" id="ARBA00005895"/>
    </source>
</evidence>
<name>A0AAW0IDN7_MYOGA</name>